<protein>
    <submittedName>
        <fullName evidence="2">Uncharacterized protein</fullName>
    </submittedName>
</protein>
<feature type="compositionally biased region" description="Polar residues" evidence="1">
    <location>
        <begin position="689"/>
        <end position="702"/>
    </location>
</feature>
<dbReference type="Proteomes" id="UP000295264">
    <property type="component" value="Unassembled WGS sequence"/>
</dbReference>
<evidence type="ECO:0000313" key="3">
    <source>
        <dbReference type="Proteomes" id="UP000295264"/>
    </source>
</evidence>
<reference evidence="2 3" key="1">
    <citation type="journal article" date="2018" name="Genomics">
        <title>Molecular footprints of inshore aquatic adaptation in Indo-Pacific humpback dolphin (Sousa chinensis).</title>
        <authorList>
            <person name="Ming Y."/>
            <person name="Jian J."/>
            <person name="Yu F."/>
            <person name="Yu X."/>
            <person name="Wang J."/>
            <person name="Liu W."/>
        </authorList>
    </citation>
    <scope>NUCLEOTIDE SEQUENCE [LARGE SCALE GENOMIC DNA]</scope>
    <source>
        <strain evidence="2">MY-2018</strain>
        <tissue evidence="2">Skin</tissue>
    </source>
</reference>
<feature type="region of interest" description="Disordered" evidence="1">
    <location>
        <begin position="764"/>
        <end position="799"/>
    </location>
</feature>
<evidence type="ECO:0000256" key="1">
    <source>
        <dbReference type="SAM" id="MobiDB-lite"/>
    </source>
</evidence>
<feature type="region of interest" description="Disordered" evidence="1">
    <location>
        <begin position="236"/>
        <end position="300"/>
    </location>
</feature>
<organism evidence="2 3">
    <name type="scientific">Sousa chinensis</name>
    <name type="common">Indo-pacific humpbacked dolphin</name>
    <name type="synonym">Steno chinensis</name>
    <dbReference type="NCBI Taxonomy" id="103600"/>
    <lineage>
        <taxon>Eukaryota</taxon>
        <taxon>Metazoa</taxon>
        <taxon>Chordata</taxon>
        <taxon>Craniata</taxon>
        <taxon>Vertebrata</taxon>
        <taxon>Euteleostomi</taxon>
        <taxon>Mammalia</taxon>
        <taxon>Eutheria</taxon>
        <taxon>Laurasiatheria</taxon>
        <taxon>Artiodactyla</taxon>
        <taxon>Whippomorpha</taxon>
        <taxon>Cetacea</taxon>
        <taxon>Odontoceti</taxon>
        <taxon>Delphinidae</taxon>
        <taxon>Sousa</taxon>
    </lineage>
</organism>
<proteinExistence type="predicted"/>
<sequence>MQSGPLGPPSWPSVPTCLVADICPSSWAPRVTNSTSGILSCTAVDSGFPPGLTRPPWISASFPRASPKEGIFSLGIFTLASQPLLLPSNSVAPGTSSPASLSRPLTPNLGRLNLGPLSLASVPATSTLPVGRWESRLSCGMDRSRAGSRPASPVPLASASVPTRALGSEMANLDTFSLAARPAPSASALVTFGPESPNLGRENLEEGLTFTSVTSTCLSSASTVGSCGVTISTEGNQKATSLTPATTPGASDCSTLPTSAAGTCPSRPKAPGRSSSTEGSVRGGTPTRASLPISGFRQGSVTSFPETSALASSDLPRDGDSALPSLGMVILDILKPDSTPSASSALAAFSCTSGALGSFTSGAFGRCTSGTFGACTSGSRISDTFGSCTSGRCTSGTTISGNLGSFSSETFGSCTSGRCTSGTTISGTFGSFISGTFISDTFGSCTSGRRTSGTTISGNLGSFISETFGSCTSGSRTSGTAISGTFGSFISGHFISGTFGSFSSGTFGSCTSGTAISGTFGSFTSGTFGSCTSGSLTSGTAISGNFGSFISDTLGSSTSGSRTSGRAASGILGSLTSGALGSFTSGPLASLASGGETPMPKEGILMVGSFSLLSTASGAAGRGSRRESPKVGIRSLGPFTLASGLPLATLASATSFARAPKRGKLRRGIFRATSGASTRASTSAPGKARSTSTVGAATSRVGTVTAAAPSRVSRQGSVGRVGSEGKVGSSTCGTWIPPAAGSTAGAAGAPSPRVGKWRAKPLTTSAAGATSPLGAVTWGTPTSAPGSRGPTSSTWGAVNRAPAAPSASALAFLGGGAAAASRATWASSATSRTRSRGSWRRRRVGAAGTGPLTASTLRPRRRRENLGKENSTSTGARSAGTPRAPGTTIFFFFTGDRLWMFWGERREAAGGGTVGGLG</sequence>
<name>A0A484H3S0_SOUCH</name>
<feature type="compositionally biased region" description="Polar residues" evidence="1">
    <location>
        <begin position="779"/>
        <end position="795"/>
    </location>
</feature>
<accession>A0A484H3S0</accession>
<keyword evidence="3" id="KW-1185">Reference proteome</keyword>
<feature type="compositionally biased region" description="Low complexity" evidence="1">
    <location>
        <begin position="823"/>
        <end position="832"/>
    </location>
</feature>
<feature type="non-terminal residue" evidence="2">
    <location>
        <position position="918"/>
    </location>
</feature>
<feature type="compositionally biased region" description="Basic residues" evidence="1">
    <location>
        <begin position="833"/>
        <end position="844"/>
    </location>
</feature>
<evidence type="ECO:0000313" key="2">
    <source>
        <dbReference type="EMBL" id="TEA42784.1"/>
    </source>
</evidence>
<feature type="region of interest" description="Disordered" evidence="1">
    <location>
        <begin position="823"/>
        <end position="883"/>
    </location>
</feature>
<feature type="region of interest" description="Disordered" evidence="1">
    <location>
        <begin position="671"/>
        <end position="730"/>
    </location>
</feature>
<comment type="caution">
    <text evidence="2">The sequence shown here is derived from an EMBL/GenBank/DDBJ whole genome shotgun (WGS) entry which is preliminary data.</text>
</comment>
<feature type="compositionally biased region" description="Polar residues" evidence="1">
    <location>
        <begin position="236"/>
        <end position="261"/>
    </location>
</feature>
<gene>
    <name evidence="2" type="ORF">DBR06_SOUSAS1610317</name>
</gene>
<feature type="compositionally biased region" description="Low complexity" evidence="1">
    <location>
        <begin position="671"/>
        <end position="684"/>
    </location>
</feature>
<dbReference type="AlphaFoldDB" id="A0A484H3S0"/>
<dbReference type="EMBL" id="QWLN02000017">
    <property type="protein sequence ID" value="TEA42784.1"/>
    <property type="molecule type" value="Genomic_DNA"/>
</dbReference>